<name>A0AAV3RDY7_LITER</name>
<sequence length="120" mass="13798">MANKPLGREIFQKVREGFENEKARKFQKVKSNFRARLEICSPDSFSVTPVPISGFAYPGEDRCFEILEDRLANVLSTHYTQNYGGRNACVYKLKDYEMVLRPLKLVLGTIVYIETSKGNR</sequence>
<keyword evidence="2" id="KW-1185">Reference proteome</keyword>
<evidence type="ECO:0000313" key="2">
    <source>
        <dbReference type="Proteomes" id="UP001454036"/>
    </source>
</evidence>
<protein>
    <submittedName>
        <fullName evidence="1">Uncharacterized protein</fullName>
    </submittedName>
</protein>
<proteinExistence type="predicted"/>
<reference evidence="1 2" key="1">
    <citation type="submission" date="2024-01" db="EMBL/GenBank/DDBJ databases">
        <title>The complete chloroplast genome sequence of Lithospermum erythrorhizon: insights into the phylogenetic relationship among Boraginaceae species and the maternal lineages of purple gromwells.</title>
        <authorList>
            <person name="Okada T."/>
            <person name="Watanabe K."/>
        </authorList>
    </citation>
    <scope>NUCLEOTIDE SEQUENCE [LARGE SCALE GENOMIC DNA]</scope>
</reference>
<dbReference type="Proteomes" id="UP001454036">
    <property type="component" value="Unassembled WGS sequence"/>
</dbReference>
<dbReference type="EMBL" id="BAABME010008465">
    <property type="protein sequence ID" value="GAA0173148.1"/>
    <property type="molecule type" value="Genomic_DNA"/>
</dbReference>
<evidence type="ECO:0000313" key="1">
    <source>
        <dbReference type="EMBL" id="GAA0173148.1"/>
    </source>
</evidence>
<gene>
    <name evidence="1" type="ORF">LIER_26823</name>
</gene>
<comment type="caution">
    <text evidence="1">The sequence shown here is derived from an EMBL/GenBank/DDBJ whole genome shotgun (WGS) entry which is preliminary data.</text>
</comment>
<accession>A0AAV3RDY7</accession>
<dbReference type="AlphaFoldDB" id="A0AAV3RDY7"/>
<organism evidence="1 2">
    <name type="scientific">Lithospermum erythrorhizon</name>
    <name type="common">Purple gromwell</name>
    <name type="synonym">Lithospermum officinale var. erythrorhizon</name>
    <dbReference type="NCBI Taxonomy" id="34254"/>
    <lineage>
        <taxon>Eukaryota</taxon>
        <taxon>Viridiplantae</taxon>
        <taxon>Streptophyta</taxon>
        <taxon>Embryophyta</taxon>
        <taxon>Tracheophyta</taxon>
        <taxon>Spermatophyta</taxon>
        <taxon>Magnoliopsida</taxon>
        <taxon>eudicotyledons</taxon>
        <taxon>Gunneridae</taxon>
        <taxon>Pentapetalae</taxon>
        <taxon>asterids</taxon>
        <taxon>lamiids</taxon>
        <taxon>Boraginales</taxon>
        <taxon>Boraginaceae</taxon>
        <taxon>Boraginoideae</taxon>
        <taxon>Lithospermeae</taxon>
        <taxon>Lithospermum</taxon>
    </lineage>
</organism>